<evidence type="ECO:0000256" key="7">
    <source>
        <dbReference type="ARBA" id="ARBA00022840"/>
    </source>
</evidence>
<evidence type="ECO:0000256" key="1">
    <source>
        <dbReference type="ARBA" id="ARBA00004123"/>
    </source>
</evidence>
<evidence type="ECO:0000256" key="10">
    <source>
        <dbReference type="ARBA" id="ARBA00023204"/>
    </source>
</evidence>
<dbReference type="GO" id="GO:0003697">
    <property type="term" value="F:single-stranded DNA binding"/>
    <property type="evidence" value="ECO:0007669"/>
    <property type="project" value="TreeGrafter"/>
</dbReference>
<dbReference type="InterPro" id="IPR003395">
    <property type="entry name" value="RecF/RecN/SMC_N"/>
</dbReference>
<keyword evidence="10" id="KW-0234">DNA repair</keyword>
<dbReference type="OMA" id="MCHDHFY"/>
<feature type="coiled-coil region" evidence="12">
    <location>
        <begin position="909"/>
        <end position="936"/>
    </location>
</feature>
<sequence length="1100" mass="127972">MRITSKRQSTSCLSVAPKCRKRCDNIDKGEMLKCSRNGKIFEVPGRVASIELLNFMCHKSLKINFDVSNRNCFFIGGSNGSGKSALFAALNIGLGGRGSQNERGNAVKQYIKDGQNRAKIRIVLTNRGFGRHPDYDDAIAVERIINLTSSTYQLKSITYERERSREEVISHKKTDLDKLLTRFSIQLDNPIFWMSQNRCREFLQDLKPEKLYNMFLSATGLDFSRQCYNESETYSAESEKLMLSVRQACRDKIKEIEKLREDRKRVQNIEQNKQDLADLKSILRWLPIRDCHKDLRKHDELLTKAVEVYMKLKEGFTVKEKMKADCLQKFEQIQENKNRLNEKLKNLQIELKNLGKEKKNRRDEMLDIEQQLSVLERNHRILDAEISSMEQQVKEIEAKKNQGIHYNIAEAEAELFELENRYTAMKEKQFLAEKKRKCFETELADAIKAERSLEAEISHWNTLLRELRDEKERIVAIQRSDLARFGTSVPQIVSLIKQNSAKFSKKPIGPIGAYIRIKDDSWALAVECCLRNLLSIWLCDNVQDRNILDSILRKYNIHAMGYIISKFSESRYDITLFEPPSEYLTVARVITIADDNVFNVLIDQTQMESILLIGSDSLARKLMAQNPPKNVYKGFTKNGDEVFAKLNNQVYRFYANHRHQKSIILTSTEIANTRTLNDQIAKAEDELRNNKTSLTKAQKNRQKIEADMTNEMQQSNQELQCLKVDDVRRRSLQKRLDAARFEGGVDGQVMNLISSLDQYRREKEELIQSEKILQQQLTKSRQLLHDTEMMRAEKARKIEENESELKKKEADLEECNSEVDKMNDCENEHQQKLSKLETHINDLKQEVKILNEKLTKMKKEVNESDTDIPLDFASLPDTAEAEEQCKKLERRICAAQESLEGTVISEEALSTLQNDYERLQKKYNNAKRVVLELKNRLRLRNEKFTEVRNVTAERLSELYSDLMSIRNFKGSLIINHGERAIYIMAETQKNQEIDEVALREHHRGKGNLQDLKGLSGGERTYTSACFIMALWQAMETPVRCMDEFDVFLDLNNRKIVMELFADLATRQYPSHQFIFFTPQGVADFAHRDRVQLFEMPRIRN</sequence>
<evidence type="ECO:0000256" key="3">
    <source>
        <dbReference type="ARBA" id="ARBA00006793"/>
    </source>
</evidence>
<evidence type="ECO:0000313" key="14">
    <source>
        <dbReference type="EnsemblMetazoa" id="OVOC10307.1"/>
    </source>
</evidence>
<dbReference type="EnsemblMetazoa" id="OVOC10307.1">
    <property type="protein sequence ID" value="OVOC10307.1"/>
    <property type="gene ID" value="WBGene00247116"/>
</dbReference>
<dbReference type="InterPro" id="IPR027417">
    <property type="entry name" value="P-loop_NTPase"/>
</dbReference>
<keyword evidence="9" id="KW-0233">DNA recombination</keyword>
<keyword evidence="7" id="KW-0067">ATP-binding</keyword>
<keyword evidence="11" id="KW-0539">Nucleus</keyword>
<dbReference type="Pfam" id="PF02463">
    <property type="entry name" value="SMC_N"/>
    <property type="match status" value="1"/>
</dbReference>
<feature type="coiled-coil region" evidence="12">
    <location>
        <begin position="249"/>
        <end position="279"/>
    </location>
</feature>
<dbReference type="Proteomes" id="UP000024404">
    <property type="component" value="Unassembled WGS sequence"/>
</dbReference>
<dbReference type="PANTHER" id="PTHR19306:SF6">
    <property type="entry name" value="STRUCTURAL MAINTENANCE OF CHROMOSOMES PROTEIN 6"/>
    <property type="match status" value="1"/>
</dbReference>
<dbReference type="PANTHER" id="PTHR19306">
    <property type="entry name" value="STRUCTURAL MAINTENANCE OF CHROMOSOMES 5,6 SMC5, SMC6"/>
    <property type="match status" value="1"/>
</dbReference>
<evidence type="ECO:0000256" key="2">
    <source>
        <dbReference type="ARBA" id="ARBA00004286"/>
    </source>
</evidence>
<dbReference type="GO" id="GO:0000724">
    <property type="term" value="P:double-strand break repair via homologous recombination"/>
    <property type="evidence" value="ECO:0007669"/>
    <property type="project" value="TreeGrafter"/>
</dbReference>
<evidence type="ECO:0000256" key="12">
    <source>
        <dbReference type="SAM" id="Coils"/>
    </source>
</evidence>
<comment type="similarity">
    <text evidence="3">Belongs to the SMC family. SMC6 subfamily.</text>
</comment>
<evidence type="ECO:0000256" key="4">
    <source>
        <dbReference type="ARBA" id="ARBA00022454"/>
    </source>
</evidence>
<evidence type="ECO:0000256" key="6">
    <source>
        <dbReference type="ARBA" id="ARBA00022763"/>
    </source>
</evidence>
<keyword evidence="6" id="KW-0227">DNA damage</keyword>
<dbReference type="GO" id="GO:0035861">
    <property type="term" value="C:site of double-strand break"/>
    <property type="evidence" value="ECO:0007669"/>
    <property type="project" value="TreeGrafter"/>
</dbReference>
<keyword evidence="8 12" id="KW-0175">Coiled coil</keyword>
<feature type="coiled-coil region" evidence="12">
    <location>
        <begin position="749"/>
        <end position="867"/>
    </location>
</feature>
<dbReference type="GO" id="GO:0030915">
    <property type="term" value="C:Smc5-Smc6 complex"/>
    <property type="evidence" value="ECO:0007669"/>
    <property type="project" value="TreeGrafter"/>
</dbReference>
<proteinExistence type="inferred from homology"/>
<keyword evidence="15" id="KW-1185">Reference proteome</keyword>
<reference evidence="14" key="2">
    <citation type="submission" date="2022-06" db="UniProtKB">
        <authorList>
            <consortium name="EnsemblMetazoa"/>
        </authorList>
    </citation>
    <scope>IDENTIFICATION</scope>
</reference>
<evidence type="ECO:0000256" key="9">
    <source>
        <dbReference type="ARBA" id="ARBA00023172"/>
    </source>
</evidence>
<accession>A0A8R1TJ18</accession>
<dbReference type="SUPFAM" id="SSF52540">
    <property type="entry name" value="P-loop containing nucleoside triphosphate hydrolases"/>
    <property type="match status" value="1"/>
</dbReference>
<evidence type="ECO:0000259" key="13">
    <source>
        <dbReference type="Pfam" id="PF02463"/>
    </source>
</evidence>
<evidence type="ECO:0000256" key="11">
    <source>
        <dbReference type="ARBA" id="ARBA00023242"/>
    </source>
</evidence>
<name>A0A8R1TJ18_ONCVO</name>
<evidence type="ECO:0000313" key="15">
    <source>
        <dbReference type="Proteomes" id="UP000024404"/>
    </source>
</evidence>
<comment type="subcellular location">
    <subcellularLocation>
        <location evidence="2">Chromosome</location>
    </subcellularLocation>
    <subcellularLocation>
        <location evidence="1">Nucleus</location>
    </subcellularLocation>
</comment>
<dbReference type="Gene3D" id="3.40.50.300">
    <property type="entry name" value="P-loop containing nucleotide triphosphate hydrolases"/>
    <property type="match status" value="2"/>
</dbReference>
<organism evidence="14 15">
    <name type="scientific">Onchocerca volvulus</name>
    <dbReference type="NCBI Taxonomy" id="6282"/>
    <lineage>
        <taxon>Eukaryota</taxon>
        <taxon>Metazoa</taxon>
        <taxon>Ecdysozoa</taxon>
        <taxon>Nematoda</taxon>
        <taxon>Chromadorea</taxon>
        <taxon>Rhabditida</taxon>
        <taxon>Spirurina</taxon>
        <taxon>Spiruromorpha</taxon>
        <taxon>Filarioidea</taxon>
        <taxon>Onchocercidae</taxon>
        <taxon>Onchocerca</taxon>
    </lineage>
</organism>
<reference evidence="15" key="1">
    <citation type="submission" date="2013-10" db="EMBL/GenBank/DDBJ databases">
        <title>Genome sequencing of Onchocerca volvulus.</title>
        <authorList>
            <person name="Cotton J."/>
            <person name="Tsai J."/>
            <person name="Stanley E."/>
            <person name="Tracey A."/>
            <person name="Holroyd N."/>
            <person name="Lustigman S."/>
            <person name="Berriman M."/>
        </authorList>
    </citation>
    <scope>NUCLEOTIDE SEQUENCE</scope>
</reference>
<keyword evidence="5" id="KW-0547">Nucleotide-binding</keyword>
<feature type="coiled-coil region" evidence="12">
    <location>
        <begin position="680"/>
        <end position="725"/>
    </location>
</feature>
<dbReference type="GO" id="GO:0005634">
    <property type="term" value="C:nucleus"/>
    <property type="evidence" value="ECO:0007669"/>
    <property type="project" value="UniProtKB-SubCell"/>
</dbReference>
<feature type="coiled-coil region" evidence="12">
    <location>
        <begin position="323"/>
        <end position="470"/>
    </location>
</feature>
<evidence type="ECO:0000256" key="8">
    <source>
        <dbReference type="ARBA" id="ARBA00023054"/>
    </source>
</evidence>
<evidence type="ECO:0000256" key="5">
    <source>
        <dbReference type="ARBA" id="ARBA00022741"/>
    </source>
</evidence>
<dbReference type="GO" id="GO:0003684">
    <property type="term" value="F:damaged DNA binding"/>
    <property type="evidence" value="ECO:0007669"/>
    <property type="project" value="TreeGrafter"/>
</dbReference>
<feature type="domain" description="RecF/RecN/SMC N-terminal" evidence="13">
    <location>
        <begin position="48"/>
        <end position="1065"/>
    </location>
</feature>
<dbReference type="AlphaFoldDB" id="A0A8R1TJ18"/>
<keyword evidence="4" id="KW-0158">Chromosome</keyword>
<dbReference type="EMBL" id="CMVM020000331">
    <property type="status" value="NOT_ANNOTATED_CDS"/>
    <property type="molecule type" value="Genomic_DNA"/>
</dbReference>
<protein>
    <submittedName>
        <fullName evidence="14">SMC_N domain-containing protein</fullName>
    </submittedName>
</protein>
<dbReference type="GO" id="GO:0005524">
    <property type="term" value="F:ATP binding"/>
    <property type="evidence" value="ECO:0007669"/>
    <property type="project" value="UniProtKB-KW"/>
</dbReference>